<proteinExistence type="predicted"/>
<sequence length="100" mass="11572">MLRRILLYFMLVTCLLTKDGISYAFDLLKETAEISMFTDVEWEDAKEEEGTPEDWWNHGALDNLALSVQIPNLKKTSFPERNESELNVLLEQVSPPPRMV</sequence>
<organism evidence="1 2">
    <name type="scientific">Aquirufa avitistagni</name>
    <dbReference type="NCBI Taxonomy" id="3104728"/>
    <lineage>
        <taxon>Bacteria</taxon>
        <taxon>Pseudomonadati</taxon>
        <taxon>Bacteroidota</taxon>
        <taxon>Cytophagia</taxon>
        <taxon>Cytophagales</taxon>
        <taxon>Flectobacillaceae</taxon>
        <taxon>Aquirufa</taxon>
    </lineage>
</organism>
<comment type="caution">
    <text evidence="1">The sequence shown here is derived from an EMBL/GenBank/DDBJ whole genome shotgun (WGS) entry which is preliminary data.</text>
</comment>
<evidence type="ECO:0000313" key="1">
    <source>
        <dbReference type="EMBL" id="MFD3394855.1"/>
    </source>
</evidence>
<gene>
    <name evidence="1" type="ORF">U0R10_09480</name>
</gene>
<dbReference type="Proteomes" id="UP001598138">
    <property type="component" value="Unassembled WGS sequence"/>
</dbReference>
<reference evidence="1 2" key="1">
    <citation type="submission" date="2024-03" db="EMBL/GenBank/DDBJ databases">
        <title>Aquirufa genome sequencing.</title>
        <authorList>
            <person name="Pitt A."/>
            <person name="Hahn M.W."/>
        </authorList>
    </citation>
    <scope>NUCLEOTIDE SEQUENCE [LARGE SCALE GENOMIC DNA]</scope>
    <source>
        <strain evidence="1 2">OSTEICH-129V</strain>
    </source>
</reference>
<dbReference type="EMBL" id="JBBKXZ010000003">
    <property type="protein sequence ID" value="MFD3394855.1"/>
    <property type="molecule type" value="Genomic_DNA"/>
</dbReference>
<dbReference type="RefSeq" id="WP_377983729.1">
    <property type="nucleotide sequence ID" value="NZ_JBBKXZ010000003.1"/>
</dbReference>
<name>A0ABW6DIT9_9BACT</name>
<keyword evidence="2" id="KW-1185">Reference proteome</keyword>
<protein>
    <submittedName>
        <fullName evidence="1">Uncharacterized protein</fullName>
    </submittedName>
</protein>
<evidence type="ECO:0000313" key="2">
    <source>
        <dbReference type="Proteomes" id="UP001598138"/>
    </source>
</evidence>
<accession>A0ABW6DIT9</accession>